<feature type="active site" description="Nucleophile" evidence="4">
    <location>
        <position position="351"/>
    </location>
</feature>
<dbReference type="AlphaFoldDB" id="A0A1H6AJ82"/>
<feature type="active site" evidence="5">
    <location>
        <position position="351"/>
    </location>
</feature>
<dbReference type="PANTHER" id="PTHR11061:SF30">
    <property type="entry name" value="TRNA (URACIL(54)-C(5))-METHYLTRANSFERASE"/>
    <property type="match status" value="1"/>
</dbReference>
<reference evidence="6 7" key="1">
    <citation type="submission" date="2016-10" db="EMBL/GenBank/DDBJ databases">
        <authorList>
            <person name="de Groot N.N."/>
        </authorList>
    </citation>
    <scope>NUCLEOTIDE SEQUENCE [LARGE SCALE GENOMIC DNA]</scope>
    <source>
        <strain evidence="6 7">DSM 22489</strain>
    </source>
</reference>
<name>A0A1H6AJ82_9BACT</name>
<dbReference type="InterPro" id="IPR030391">
    <property type="entry name" value="MeTrfase_TrmA_CS"/>
</dbReference>
<evidence type="ECO:0000256" key="4">
    <source>
        <dbReference type="PROSITE-ProRule" id="PRU01024"/>
    </source>
</evidence>
<dbReference type="Gene3D" id="2.40.50.1070">
    <property type="match status" value="1"/>
</dbReference>
<dbReference type="SUPFAM" id="SSF53335">
    <property type="entry name" value="S-adenosyl-L-methionine-dependent methyltransferases"/>
    <property type="match status" value="1"/>
</dbReference>
<dbReference type="OrthoDB" id="9804590at2"/>
<organism evidence="6 7">
    <name type="scientific">Bryocella elongata</name>
    <dbReference type="NCBI Taxonomy" id="863522"/>
    <lineage>
        <taxon>Bacteria</taxon>
        <taxon>Pseudomonadati</taxon>
        <taxon>Acidobacteriota</taxon>
        <taxon>Terriglobia</taxon>
        <taxon>Terriglobales</taxon>
        <taxon>Acidobacteriaceae</taxon>
        <taxon>Bryocella</taxon>
    </lineage>
</organism>
<dbReference type="GO" id="GO:0070475">
    <property type="term" value="P:rRNA base methylation"/>
    <property type="evidence" value="ECO:0007669"/>
    <property type="project" value="TreeGrafter"/>
</dbReference>
<dbReference type="Pfam" id="PF05958">
    <property type="entry name" value="tRNA_U5-meth_tr"/>
    <property type="match status" value="1"/>
</dbReference>
<evidence type="ECO:0000313" key="6">
    <source>
        <dbReference type="EMBL" id="SEG48147.1"/>
    </source>
</evidence>
<evidence type="ECO:0000313" key="7">
    <source>
        <dbReference type="Proteomes" id="UP000236728"/>
    </source>
</evidence>
<feature type="binding site" evidence="4">
    <location>
        <position position="324"/>
    </location>
    <ligand>
        <name>S-adenosyl-L-methionine</name>
        <dbReference type="ChEBI" id="CHEBI:59789"/>
    </ligand>
</feature>
<dbReference type="Proteomes" id="UP000236728">
    <property type="component" value="Unassembled WGS sequence"/>
</dbReference>
<dbReference type="PROSITE" id="PS01231">
    <property type="entry name" value="TRMA_2"/>
    <property type="match status" value="1"/>
</dbReference>
<dbReference type="EMBL" id="FNVA01000005">
    <property type="protein sequence ID" value="SEG48147.1"/>
    <property type="molecule type" value="Genomic_DNA"/>
</dbReference>
<dbReference type="NCBIfam" id="TIGR00479">
    <property type="entry name" value="rumA"/>
    <property type="match status" value="1"/>
</dbReference>
<evidence type="ECO:0000256" key="3">
    <source>
        <dbReference type="ARBA" id="ARBA00022691"/>
    </source>
</evidence>
<evidence type="ECO:0000256" key="2">
    <source>
        <dbReference type="ARBA" id="ARBA00022679"/>
    </source>
</evidence>
<dbReference type="PANTHER" id="PTHR11061">
    <property type="entry name" value="RNA M5U METHYLTRANSFERASE"/>
    <property type="match status" value="1"/>
</dbReference>
<evidence type="ECO:0000256" key="1">
    <source>
        <dbReference type="ARBA" id="ARBA00022603"/>
    </source>
</evidence>
<dbReference type="InterPro" id="IPR030390">
    <property type="entry name" value="MeTrfase_TrmA_AS"/>
</dbReference>
<accession>A0A1H6AJ82</accession>
<sequence length="393" mass="43397">MIDLTQILDAPAEVDARCPHFGACGGCQLQHLRYETQLAHKQTALLALFAEAGLDEIPTIVPHSAGPWHYRNRIRLRIERVEGQFRFGYNRRASHVFLPVIECPIAAEPLWGVAAALLELAKTDATAEALLDVSAELELFANHKLSRLQLTFFARDKRTKSMPQFERVMVALQEVVGIELLDAAALVYADPQSGRIVRTLSEHGADGLGYRVKDESYWISRGGFFQVNRFLLDTLVDQVTRNGGAPRAGALAWDLFSGVGLFSRPLARSFDRVTAVEANPTAVEDLRRALKKISPASTAIAATTVEFLRRAIVDRDRPSLVVLDPPRAGAGVEACELLVKLAPQEIVYVSCDPTTLARDLAVLMPHYKLTGLHMVDLFPQTVHVESIAVLNHR</sequence>
<gene>
    <name evidence="6" type="ORF">SAMN05421819_3167</name>
</gene>
<dbReference type="GO" id="GO:0070041">
    <property type="term" value="F:rRNA (uridine-C5-)-methyltransferase activity"/>
    <property type="evidence" value="ECO:0007669"/>
    <property type="project" value="TreeGrafter"/>
</dbReference>
<dbReference type="InterPro" id="IPR010280">
    <property type="entry name" value="U5_MeTrfase_fam"/>
</dbReference>
<keyword evidence="1 4" id="KW-0489">Methyltransferase</keyword>
<evidence type="ECO:0000256" key="5">
    <source>
        <dbReference type="PROSITE-ProRule" id="PRU10015"/>
    </source>
</evidence>
<dbReference type="PROSITE" id="PS51687">
    <property type="entry name" value="SAM_MT_RNA_M5U"/>
    <property type="match status" value="1"/>
</dbReference>
<comment type="similarity">
    <text evidence="4">Belongs to the class I-like SAM-binding methyltransferase superfamily. RNA M5U methyltransferase family.</text>
</comment>
<feature type="binding site" evidence="4">
    <location>
        <position position="226"/>
    </location>
    <ligand>
        <name>S-adenosyl-L-methionine</name>
        <dbReference type="ChEBI" id="CHEBI:59789"/>
    </ligand>
</feature>
<keyword evidence="7" id="KW-1185">Reference proteome</keyword>
<feature type="binding site" evidence="4">
    <location>
        <position position="277"/>
    </location>
    <ligand>
        <name>S-adenosyl-L-methionine</name>
        <dbReference type="ChEBI" id="CHEBI:59789"/>
    </ligand>
</feature>
<dbReference type="Gene3D" id="3.40.50.150">
    <property type="entry name" value="Vaccinia Virus protein VP39"/>
    <property type="match status" value="1"/>
</dbReference>
<dbReference type="RefSeq" id="WP_103934021.1">
    <property type="nucleotide sequence ID" value="NZ_FNVA01000005.1"/>
</dbReference>
<proteinExistence type="inferred from homology"/>
<keyword evidence="2 4" id="KW-0808">Transferase</keyword>
<keyword evidence="3 4" id="KW-0949">S-adenosyl-L-methionine</keyword>
<protein>
    <submittedName>
        <fullName evidence="6">23S rRNA (Uracil1939-C5)-methyltransferase</fullName>
    </submittedName>
</protein>
<dbReference type="InterPro" id="IPR029063">
    <property type="entry name" value="SAM-dependent_MTases_sf"/>
</dbReference>
<dbReference type="PROSITE" id="PS01230">
    <property type="entry name" value="TRMA_1"/>
    <property type="match status" value="1"/>
</dbReference>
<feature type="binding site" evidence="4">
    <location>
        <position position="256"/>
    </location>
    <ligand>
        <name>S-adenosyl-L-methionine</name>
        <dbReference type="ChEBI" id="CHEBI:59789"/>
    </ligand>
</feature>